<dbReference type="EMBL" id="WNUR01001049">
    <property type="protein sequence ID" value="MDZ7543315.1"/>
    <property type="molecule type" value="Genomic_DNA"/>
</dbReference>
<dbReference type="GO" id="GO:0003723">
    <property type="term" value="F:RNA binding"/>
    <property type="evidence" value="ECO:0007669"/>
    <property type="project" value="UniProtKB-KW"/>
</dbReference>
<organism evidence="7 8">
    <name type="scientific">Clostridium perfringens</name>
    <dbReference type="NCBI Taxonomy" id="1502"/>
    <lineage>
        <taxon>Bacteria</taxon>
        <taxon>Bacillati</taxon>
        <taxon>Bacillota</taxon>
        <taxon>Clostridia</taxon>
        <taxon>Eubacteriales</taxon>
        <taxon>Clostridiaceae</taxon>
        <taxon>Clostridium</taxon>
    </lineage>
</organism>
<proteinExistence type="predicted"/>
<dbReference type="InterPro" id="IPR004659">
    <property type="entry name" value="RNase_E/G"/>
</dbReference>
<evidence type="ECO:0000256" key="5">
    <source>
        <dbReference type="ARBA" id="ARBA00022884"/>
    </source>
</evidence>
<feature type="non-terminal residue" evidence="7">
    <location>
        <position position="1"/>
    </location>
</feature>
<dbReference type="GO" id="GO:0004540">
    <property type="term" value="F:RNA nuclease activity"/>
    <property type="evidence" value="ECO:0007669"/>
    <property type="project" value="InterPro"/>
</dbReference>
<comment type="cofactor">
    <cofactor evidence="1">
        <name>Mg(2+)</name>
        <dbReference type="ChEBI" id="CHEBI:18420"/>
    </cofactor>
</comment>
<comment type="caution">
    <text evidence="7">The sequence shown here is derived from an EMBL/GenBank/DDBJ whole genome shotgun (WGS) entry which is preliminary data.</text>
</comment>
<evidence type="ECO:0000256" key="3">
    <source>
        <dbReference type="ARBA" id="ARBA00022801"/>
    </source>
</evidence>
<dbReference type="PANTHER" id="PTHR30001:SF0">
    <property type="entry name" value="RIBONUCLEASE G"/>
    <property type="match status" value="1"/>
</dbReference>
<dbReference type="AlphaFoldDB" id="A0AAW9K9B9"/>
<evidence type="ECO:0000256" key="2">
    <source>
        <dbReference type="ARBA" id="ARBA00022723"/>
    </source>
</evidence>
<keyword evidence="5" id="KW-0694">RNA-binding</keyword>
<evidence type="ECO:0000256" key="1">
    <source>
        <dbReference type="ARBA" id="ARBA00001946"/>
    </source>
</evidence>
<dbReference type="PANTHER" id="PTHR30001">
    <property type="entry name" value="RIBONUCLEASE"/>
    <property type="match status" value="1"/>
</dbReference>
<dbReference type="GO" id="GO:0046872">
    <property type="term" value="F:metal ion binding"/>
    <property type="evidence" value="ECO:0007669"/>
    <property type="project" value="UniProtKB-KW"/>
</dbReference>
<dbReference type="GO" id="GO:0005737">
    <property type="term" value="C:cytoplasm"/>
    <property type="evidence" value="ECO:0007669"/>
    <property type="project" value="TreeGrafter"/>
</dbReference>
<sequence>TIRTEAVHASYEDLLEEKLNLLEEIKLITKKLKYSLKLGKVYGENIILNKVIRENINTESKIIINHEEDLNEVKTLLESNDKIIIEKFNNNRSLFDYYGIEKEILKLRHKKIALNCGGNIVIDKTEAMYVIDVNSSKNIKGRSFDKTILETNIEA</sequence>
<protein>
    <submittedName>
        <fullName evidence="7">Ribonuclease</fullName>
    </submittedName>
</protein>
<dbReference type="Pfam" id="PF10150">
    <property type="entry name" value="RNase_E_G"/>
    <property type="match status" value="1"/>
</dbReference>
<gene>
    <name evidence="7" type="ORF">GNF83_19480</name>
</gene>
<dbReference type="GO" id="GO:0006364">
    <property type="term" value="P:rRNA processing"/>
    <property type="evidence" value="ECO:0007669"/>
    <property type="project" value="TreeGrafter"/>
</dbReference>
<feature type="non-terminal residue" evidence="7">
    <location>
        <position position="155"/>
    </location>
</feature>
<evidence type="ECO:0000259" key="6">
    <source>
        <dbReference type="Pfam" id="PF10150"/>
    </source>
</evidence>
<dbReference type="Proteomes" id="UP001288944">
    <property type="component" value="Unassembled WGS sequence"/>
</dbReference>
<evidence type="ECO:0000313" key="7">
    <source>
        <dbReference type="EMBL" id="MDZ7543315.1"/>
    </source>
</evidence>
<name>A0AAW9K9B9_CLOPF</name>
<evidence type="ECO:0000313" key="8">
    <source>
        <dbReference type="Proteomes" id="UP001288944"/>
    </source>
</evidence>
<dbReference type="GO" id="GO:0016787">
    <property type="term" value="F:hydrolase activity"/>
    <property type="evidence" value="ECO:0007669"/>
    <property type="project" value="UniProtKB-KW"/>
</dbReference>
<feature type="domain" description="RNA-binding protein AU-1/Ribonuclease E/G" evidence="6">
    <location>
        <begin position="2"/>
        <end position="155"/>
    </location>
</feature>
<dbReference type="InterPro" id="IPR019307">
    <property type="entry name" value="RNA-bd_AU-1/RNase_E/G"/>
</dbReference>
<keyword evidence="4" id="KW-0460">Magnesium</keyword>
<evidence type="ECO:0000256" key="4">
    <source>
        <dbReference type="ARBA" id="ARBA00022842"/>
    </source>
</evidence>
<accession>A0AAW9K9B9</accession>
<reference evidence="7" key="1">
    <citation type="submission" date="2019-11" db="EMBL/GenBank/DDBJ databases">
        <title>Characterization of Clostridium perfringens isolates from swine manure treated agricultural soils.</title>
        <authorList>
            <person name="Wushke S.T."/>
        </authorList>
    </citation>
    <scope>NUCLEOTIDE SEQUENCE</scope>
    <source>
        <strain evidence="7">X62</strain>
    </source>
</reference>
<keyword evidence="3" id="KW-0378">Hydrolase</keyword>
<keyword evidence="2" id="KW-0479">Metal-binding</keyword>